<evidence type="ECO:0000313" key="1">
    <source>
        <dbReference type="EMBL" id="MFD2863396.1"/>
    </source>
</evidence>
<keyword evidence="2" id="KW-1185">Reference proteome</keyword>
<proteinExistence type="predicted"/>
<accession>A0ABW5XJ69</accession>
<organism evidence="1 2">
    <name type="scientific">Mucilaginibacter antarcticus</name>
    <dbReference type="NCBI Taxonomy" id="1855725"/>
    <lineage>
        <taxon>Bacteria</taxon>
        <taxon>Pseudomonadati</taxon>
        <taxon>Bacteroidota</taxon>
        <taxon>Sphingobacteriia</taxon>
        <taxon>Sphingobacteriales</taxon>
        <taxon>Sphingobacteriaceae</taxon>
        <taxon>Mucilaginibacter</taxon>
    </lineage>
</organism>
<dbReference type="EMBL" id="JBHUON010000001">
    <property type="protein sequence ID" value="MFD2863396.1"/>
    <property type="molecule type" value="Genomic_DNA"/>
</dbReference>
<evidence type="ECO:0008006" key="3">
    <source>
        <dbReference type="Google" id="ProtNLM"/>
    </source>
</evidence>
<name>A0ABW5XJ69_9SPHI</name>
<protein>
    <recommendedName>
        <fullName evidence="3">Addiction module component</fullName>
    </recommendedName>
</protein>
<sequence>MTLVKLKKSLHEKIDDLNEQQFLEHVAAILTNKEEVFIIPAHMKEGIRQGKEDAKSGNVYTVEDFEKKYRAFLK</sequence>
<evidence type="ECO:0000313" key="2">
    <source>
        <dbReference type="Proteomes" id="UP001597601"/>
    </source>
</evidence>
<dbReference type="Proteomes" id="UP001597601">
    <property type="component" value="Unassembled WGS sequence"/>
</dbReference>
<comment type="caution">
    <text evidence="1">The sequence shown here is derived from an EMBL/GenBank/DDBJ whole genome shotgun (WGS) entry which is preliminary data.</text>
</comment>
<reference evidence="2" key="1">
    <citation type="journal article" date="2019" name="Int. J. Syst. Evol. Microbiol.">
        <title>The Global Catalogue of Microorganisms (GCM) 10K type strain sequencing project: providing services to taxonomists for standard genome sequencing and annotation.</title>
        <authorList>
            <consortium name="The Broad Institute Genomics Platform"/>
            <consortium name="The Broad Institute Genome Sequencing Center for Infectious Disease"/>
            <person name="Wu L."/>
            <person name="Ma J."/>
        </authorList>
    </citation>
    <scope>NUCLEOTIDE SEQUENCE [LARGE SCALE GENOMIC DNA]</scope>
    <source>
        <strain evidence="2">KCTC 52232</strain>
    </source>
</reference>
<gene>
    <name evidence="1" type="ORF">ACFSYC_01735</name>
</gene>
<dbReference type="RefSeq" id="WP_377122875.1">
    <property type="nucleotide sequence ID" value="NZ_JBHUHN010000001.1"/>
</dbReference>